<gene>
    <name evidence="6" type="ORF">UFOVP787_217</name>
</gene>
<dbReference type="EMBL" id="LR796734">
    <property type="protein sequence ID" value="CAB4162992.1"/>
    <property type="molecule type" value="Genomic_DNA"/>
</dbReference>
<dbReference type="PANTHER" id="PTHR34478:SF2">
    <property type="entry name" value="MEMBRANE PROTEIN"/>
    <property type="match status" value="1"/>
</dbReference>
<dbReference type="InterPro" id="IPR007156">
    <property type="entry name" value="MamQ_LemA"/>
</dbReference>
<dbReference type="GO" id="GO:0016020">
    <property type="term" value="C:membrane"/>
    <property type="evidence" value="ECO:0007669"/>
    <property type="project" value="UniProtKB-SubCell"/>
</dbReference>
<dbReference type="Gene3D" id="1.20.1440.20">
    <property type="entry name" value="LemA-like domain"/>
    <property type="match status" value="1"/>
</dbReference>
<dbReference type="Pfam" id="PF04011">
    <property type="entry name" value="LemA"/>
    <property type="match status" value="1"/>
</dbReference>
<proteinExistence type="inferred from homology"/>
<reference evidence="6" key="1">
    <citation type="submission" date="2020-04" db="EMBL/GenBank/DDBJ databases">
        <authorList>
            <person name="Chiriac C."/>
            <person name="Salcher M."/>
            <person name="Ghai R."/>
            <person name="Kavagutti S V."/>
        </authorList>
    </citation>
    <scope>NUCLEOTIDE SEQUENCE</scope>
</reference>
<evidence type="ECO:0000256" key="2">
    <source>
        <dbReference type="ARBA" id="ARBA00008854"/>
    </source>
</evidence>
<dbReference type="InterPro" id="IPR023353">
    <property type="entry name" value="LemA-like_dom_sf"/>
</dbReference>
<keyword evidence="5" id="KW-0472">Membrane</keyword>
<evidence type="ECO:0000256" key="1">
    <source>
        <dbReference type="ARBA" id="ARBA00004167"/>
    </source>
</evidence>
<comment type="subcellular location">
    <subcellularLocation>
        <location evidence="1">Membrane</location>
        <topology evidence="1">Single-pass membrane protein</topology>
    </subcellularLocation>
</comment>
<evidence type="ECO:0000313" key="6">
    <source>
        <dbReference type="EMBL" id="CAB4162992.1"/>
    </source>
</evidence>
<name>A0A6J5NW24_9CAUD</name>
<evidence type="ECO:0000256" key="5">
    <source>
        <dbReference type="ARBA" id="ARBA00023136"/>
    </source>
</evidence>
<organism evidence="6">
    <name type="scientific">uncultured Caudovirales phage</name>
    <dbReference type="NCBI Taxonomy" id="2100421"/>
    <lineage>
        <taxon>Viruses</taxon>
        <taxon>Duplodnaviria</taxon>
        <taxon>Heunggongvirae</taxon>
        <taxon>Uroviricota</taxon>
        <taxon>Caudoviricetes</taxon>
        <taxon>Peduoviridae</taxon>
        <taxon>Maltschvirus</taxon>
        <taxon>Maltschvirus maltsch</taxon>
    </lineage>
</organism>
<protein>
    <submittedName>
        <fullName evidence="6">LemA Uncharacterized conserved protein</fullName>
    </submittedName>
</protein>
<accession>A0A6J5NW24</accession>
<sequence length="196" mass="21391">MKIGTIAAIGGVAVFAMFAVSNYNSLVNLDENVNGSYAQYQNQLKRQADLLPNLTDITKGYMNSEQQTMIQTAVARAGDASRMKPSDVANNPELQKKLVDAQAQMGKAMVTLNAVREAYPDLKANVQVGNLMAEVAGTQNRVTVARGNNQKSVNDYNRTVRQFPKVIFASMFGYGQKPYFEAGAEAQNAPQLNFSK</sequence>
<evidence type="ECO:0000256" key="3">
    <source>
        <dbReference type="ARBA" id="ARBA00022692"/>
    </source>
</evidence>
<dbReference type="SUPFAM" id="SSF140478">
    <property type="entry name" value="LemA-like"/>
    <property type="match status" value="1"/>
</dbReference>
<keyword evidence="3" id="KW-0812">Transmembrane</keyword>
<evidence type="ECO:0000256" key="4">
    <source>
        <dbReference type="ARBA" id="ARBA00022989"/>
    </source>
</evidence>
<keyword evidence="4" id="KW-1133">Transmembrane helix</keyword>
<dbReference type="PANTHER" id="PTHR34478">
    <property type="entry name" value="PROTEIN LEMA"/>
    <property type="match status" value="1"/>
</dbReference>
<comment type="similarity">
    <text evidence="2">Belongs to the LemA family.</text>
</comment>